<proteinExistence type="predicted"/>
<name>A0AAN4ZGZ2_9BILA</name>
<accession>A0AAN4ZGZ2</accession>
<gene>
    <name evidence="1" type="ORF">PMAYCL1PPCAC_08458</name>
    <name evidence="2" type="ORF">PMAYCL1PPCAC_08473</name>
</gene>
<organism evidence="1 3">
    <name type="scientific">Pristionchus mayeri</name>
    <dbReference type="NCBI Taxonomy" id="1317129"/>
    <lineage>
        <taxon>Eukaryota</taxon>
        <taxon>Metazoa</taxon>
        <taxon>Ecdysozoa</taxon>
        <taxon>Nematoda</taxon>
        <taxon>Chromadorea</taxon>
        <taxon>Rhabditida</taxon>
        <taxon>Rhabditina</taxon>
        <taxon>Diplogasteromorpha</taxon>
        <taxon>Diplogasteroidea</taxon>
        <taxon>Neodiplogasteridae</taxon>
        <taxon>Pristionchus</taxon>
    </lineage>
</organism>
<dbReference type="EMBL" id="BTRK01000002">
    <property type="protein sequence ID" value="GMR38278.1"/>
    <property type="molecule type" value="Genomic_DNA"/>
</dbReference>
<reference evidence="3" key="1">
    <citation type="submission" date="2022-10" db="EMBL/GenBank/DDBJ databases">
        <title>Genome assembly of Pristionchus species.</title>
        <authorList>
            <person name="Yoshida K."/>
            <person name="Sommer R.J."/>
        </authorList>
    </citation>
    <scope>NUCLEOTIDE SEQUENCE [LARGE SCALE GENOMIC DNA]</scope>
    <source>
        <strain evidence="3">RS5460</strain>
    </source>
</reference>
<dbReference type="AlphaFoldDB" id="A0AAN4ZGZ2"/>
<dbReference type="Proteomes" id="UP001328107">
    <property type="component" value="Unassembled WGS sequence"/>
</dbReference>
<protein>
    <submittedName>
        <fullName evidence="1">Uncharacterized protein</fullName>
    </submittedName>
</protein>
<keyword evidence="3" id="KW-1185">Reference proteome</keyword>
<sequence>MKFEHPGTVNYGRMYTIRECRERDNSSERKYVYDLSVVDPEAMFCVQYQAITEEETDCFQRGRSKYSDVFAYCSTPVRRRGRRKRQR</sequence>
<evidence type="ECO:0000313" key="1">
    <source>
        <dbReference type="EMBL" id="GMR38263.1"/>
    </source>
</evidence>
<evidence type="ECO:0000313" key="2">
    <source>
        <dbReference type="EMBL" id="GMR38278.1"/>
    </source>
</evidence>
<comment type="caution">
    <text evidence="1">The sequence shown here is derived from an EMBL/GenBank/DDBJ whole genome shotgun (WGS) entry which is preliminary data.</text>
</comment>
<reference evidence="1" key="2">
    <citation type="submission" date="2023-06" db="EMBL/GenBank/DDBJ databases">
        <title>Genome assembly of Pristionchus species.</title>
        <authorList>
            <person name="Yoshida K."/>
            <person name="Sommer R.J."/>
        </authorList>
    </citation>
    <scope>NUCLEOTIDE SEQUENCE</scope>
    <source>
        <strain evidence="1 3">RS5460</strain>
    </source>
</reference>
<evidence type="ECO:0000313" key="3">
    <source>
        <dbReference type="Proteomes" id="UP001328107"/>
    </source>
</evidence>
<dbReference type="EMBL" id="BTRK01000002">
    <property type="protein sequence ID" value="GMR38263.1"/>
    <property type="molecule type" value="Genomic_DNA"/>
</dbReference>